<keyword evidence="1" id="KW-0328">Glycosyltransferase</keyword>
<name>A0AAD4SWY0_9MAGN</name>
<dbReference type="Gene3D" id="3.40.50.2000">
    <property type="entry name" value="Glycogen Phosphorylase B"/>
    <property type="match status" value="1"/>
</dbReference>
<feature type="region of interest" description="Disordered" evidence="2">
    <location>
        <begin position="256"/>
        <end position="295"/>
    </location>
</feature>
<dbReference type="Pfam" id="PF00534">
    <property type="entry name" value="Glycos_transf_1"/>
    <property type="match status" value="1"/>
</dbReference>
<dbReference type="GO" id="GO:0016757">
    <property type="term" value="F:glycosyltransferase activity"/>
    <property type="evidence" value="ECO:0007669"/>
    <property type="project" value="UniProtKB-KW"/>
</dbReference>
<feature type="compositionally biased region" description="Polar residues" evidence="2">
    <location>
        <begin position="258"/>
        <end position="276"/>
    </location>
</feature>
<feature type="transmembrane region" description="Helical" evidence="3">
    <location>
        <begin position="307"/>
        <end position="324"/>
    </location>
</feature>
<dbReference type="Proteomes" id="UP001202328">
    <property type="component" value="Unassembled WGS sequence"/>
</dbReference>
<feature type="compositionally biased region" description="Basic residues" evidence="2">
    <location>
        <begin position="405"/>
        <end position="430"/>
    </location>
</feature>
<dbReference type="AlphaFoldDB" id="A0AAD4SWY0"/>
<evidence type="ECO:0000259" key="4">
    <source>
        <dbReference type="Pfam" id="PF00534"/>
    </source>
</evidence>
<dbReference type="Pfam" id="PF16994">
    <property type="entry name" value="Glyco_trans_4_5"/>
    <property type="match status" value="1"/>
</dbReference>
<dbReference type="SUPFAM" id="SSF53756">
    <property type="entry name" value="UDP-Glycosyltransferase/glycogen phosphorylase"/>
    <property type="match status" value="1"/>
</dbReference>
<feature type="region of interest" description="Disordered" evidence="2">
    <location>
        <begin position="375"/>
        <end position="439"/>
    </location>
</feature>
<reference evidence="5" key="1">
    <citation type="submission" date="2022-04" db="EMBL/GenBank/DDBJ databases">
        <title>A functionally conserved STORR gene fusion in Papaver species that diverged 16.8 million years ago.</title>
        <authorList>
            <person name="Catania T."/>
        </authorList>
    </citation>
    <scope>NUCLEOTIDE SEQUENCE</scope>
    <source>
        <strain evidence="5">S-188037</strain>
    </source>
</reference>
<evidence type="ECO:0000256" key="1">
    <source>
        <dbReference type="ARBA" id="ARBA00022676"/>
    </source>
</evidence>
<dbReference type="InterPro" id="IPR041693">
    <property type="entry name" value="Glyco_trans_4_5"/>
</dbReference>
<organism evidence="5 6">
    <name type="scientific">Papaver atlanticum</name>
    <dbReference type="NCBI Taxonomy" id="357466"/>
    <lineage>
        <taxon>Eukaryota</taxon>
        <taxon>Viridiplantae</taxon>
        <taxon>Streptophyta</taxon>
        <taxon>Embryophyta</taxon>
        <taxon>Tracheophyta</taxon>
        <taxon>Spermatophyta</taxon>
        <taxon>Magnoliopsida</taxon>
        <taxon>Ranunculales</taxon>
        <taxon>Papaveraceae</taxon>
        <taxon>Papaveroideae</taxon>
        <taxon>Papaver</taxon>
    </lineage>
</organism>
<comment type="caution">
    <text evidence="5">The sequence shown here is derived from an EMBL/GenBank/DDBJ whole genome shotgun (WGS) entry which is preliminary data.</text>
</comment>
<dbReference type="PANTHER" id="PTHR47778">
    <property type="entry name" value="BNAA05G14870D PROTEIN"/>
    <property type="match status" value="1"/>
</dbReference>
<evidence type="ECO:0000256" key="3">
    <source>
        <dbReference type="SAM" id="Phobius"/>
    </source>
</evidence>
<feature type="domain" description="Glycosyl transferase family 1" evidence="4">
    <location>
        <begin position="790"/>
        <end position="898"/>
    </location>
</feature>
<dbReference type="CDD" id="cd03801">
    <property type="entry name" value="GT4_PimA-like"/>
    <property type="match status" value="1"/>
</dbReference>
<dbReference type="InterPro" id="IPR001296">
    <property type="entry name" value="Glyco_trans_1"/>
</dbReference>
<keyword evidence="3" id="KW-0472">Membrane</keyword>
<keyword evidence="3" id="KW-1133">Transmembrane helix</keyword>
<keyword evidence="1" id="KW-0808">Transferase</keyword>
<evidence type="ECO:0000313" key="5">
    <source>
        <dbReference type="EMBL" id="KAI3923690.1"/>
    </source>
</evidence>
<dbReference type="PANTHER" id="PTHR47778:SF2">
    <property type="entry name" value="GLYCOSYL TRANSFERASE FAMILY 1 DOMAIN-CONTAINING PROTEIN"/>
    <property type="match status" value="1"/>
</dbReference>
<dbReference type="EMBL" id="JAJJMB010008429">
    <property type="protein sequence ID" value="KAI3923690.1"/>
    <property type="molecule type" value="Genomic_DNA"/>
</dbReference>
<evidence type="ECO:0000313" key="6">
    <source>
        <dbReference type="Proteomes" id="UP001202328"/>
    </source>
</evidence>
<evidence type="ECO:0000256" key="2">
    <source>
        <dbReference type="SAM" id="MobiDB-lite"/>
    </source>
</evidence>
<protein>
    <recommendedName>
        <fullName evidence="4">Glycosyl transferase family 1 domain-containing protein</fullName>
    </recommendedName>
</protein>
<keyword evidence="6" id="KW-1185">Reference proteome</keyword>
<sequence>MYAIMCNNYYENLVLGDDIKLGQTTIHSAGLRSIRLRKRFYISLLPQQHVHITSSASVLSEPSLHSDYLRRVLSVPTWDNYCEEIGVGYLRRVLHLPTRDDKILKMLHSKNHGLLSWVVFREEVTALAFAFYHSRSRVLHHISNKQLTPESRRSWVCHTTNQSHITSKLEKLLITLSSMFLCKLCNLSVEKPKNASHQQADITLLQSLPLSLLGDKTRYYIPNISKFREGGDLLDWGIVRSELVNFFVQMEERRPSSLRPSGSIKQTLSGKSTPRGSPSFRRLHSSRTPRRGDGRGERFQWFRSNRLLFWLLLITLWAYLGFYVQSKWAHADNNDGKNDLIGYRSKPSTTTGNASTDHNLQQALVKDEKLVVANQNSTDGGSKNESKLTDASLAPKTSGTLVHKNSPRNPRKGKRTALSRRLRSKNRKKEKIADEGENTNLVEQEEEIPKRNTSYGLLVGPFGTTEDRILEWSAEKRSGTCNRKGEFARIVWSRKFVLVFHELSMTGAPLSMMELATELLSCGATVSAVVLSRRGGLMGELNRRKIKVVEDKAALSYKTAMKADLVIAGSAICSDWIEKYLEHNKAGSNQIAWWIMENRREYFDRAKPMLNRVKLLIYLSETQSKQWSAWCEEEGIKLNSPPALMPLSVNDELAFVAGIPCSLNTPSFSVEAMLERRRALRDAVRKEMGLTDKDMLVISLSSINPGKGQLFLLESARLTIDEENGIVREGNVSDNQHSRVLFQNLHLRGSPDELSSGNQEKKELALKVLIGSVGSKSNKVPYVKGLLRFLSQHPLLSKLVLWTPSTTRVASLYSAADAYVINAQGVGETFGRVTIEAMAFGLPVLGTEAGGTLEIVEHNITGLLHPVGRPGTEVLAKNLLYLLNNPSEREKMGMRGKSKVERMYLKTQMYEKFAFVLFKCMRLK</sequence>
<gene>
    <name evidence="5" type="ORF">MKW98_011320</name>
</gene>
<accession>A0AAD4SWY0</accession>
<proteinExistence type="predicted"/>
<keyword evidence="3" id="KW-0812">Transmembrane</keyword>